<accession>A0ABR1GQB6</accession>
<protein>
    <submittedName>
        <fullName evidence="3">Uncharacterized protein</fullName>
    </submittedName>
</protein>
<name>A0ABR1GQB6_9HYPO</name>
<comment type="caution">
    <text evidence="3">The sequence shown here is derived from an EMBL/GenBank/DDBJ whole genome shotgun (WGS) entry which is preliminary data.</text>
</comment>
<organism evidence="3 4">
    <name type="scientific">Neonectria punicea</name>
    <dbReference type="NCBI Taxonomy" id="979145"/>
    <lineage>
        <taxon>Eukaryota</taxon>
        <taxon>Fungi</taxon>
        <taxon>Dikarya</taxon>
        <taxon>Ascomycota</taxon>
        <taxon>Pezizomycotina</taxon>
        <taxon>Sordariomycetes</taxon>
        <taxon>Hypocreomycetidae</taxon>
        <taxon>Hypocreales</taxon>
        <taxon>Nectriaceae</taxon>
        <taxon>Neonectria</taxon>
    </lineage>
</organism>
<evidence type="ECO:0000256" key="2">
    <source>
        <dbReference type="SAM" id="MobiDB-lite"/>
    </source>
</evidence>
<feature type="region of interest" description="Disordered" evidence="2">
    <location>
        <begin position="207"/>
        <end position="257"/>
    </location>
</feature>
<evidence type="ECO:0000313" key="4">
    <source>
        <dbReference type="Proteomes" id="UP001498476"/>
    </source>
</evidence>
<sequence>MATSPFLDIDVTTPACVVWECGNATQCLTEADPTTHDLSFEYRFDSLTSSTSLTIHCPVRLKGIDSYTSILGLITPSTIASFSFEAYSNPPEPVRQKLNSNLIRLRFDLSQPPRLVAPIAAVEPVQPRKRRSADVCTTLCSLARVTVLDIYVSDKALPSIKLKAFHEAFRQSTLKPFDVDFSNTLASLYRGSGGKLIYDLSLLQNNPNNQPPPYDELDSSLPKATEPTLLDKSEFPLPPPSDGKKRRRLGSSSSPDMVANHADVGWALVGKMHQEMQMLAQRVAQLETDKLADQGQLIRAEEVRTLSRRVEELEAENKQLGEEVDALRANCELASDGLESNNAAVLEVQSELDDLTDRVDSLLRDGLDSEVEDGIVQKVTDRATANLLNKNYSLSISES</sequence>
<keyword evidence="1" id="KW-0175">Coiled coil</keyword>
<evidence type="ECO:0000313" key="3">
    <source>
        <dbReference type="EMBL" id="KAK7404066.1"/>
    </source>
</evidence>
<gene>
    <name evidence="3" type="ORF">QQX98_010152</name>
</gene>
<evidence type="ECO:0000256" key="1">
    <source>
        <dbReference type="SAM" id="Coils"/>
    </source>
</evidence>
<proteinExistence type="predicted"/>
<reference evidence="3 4" key="1">
    <citation type="journal article" date="2025" name="Microbiol. Resour. Announc.">
        <title>Draft genome sequences for Neonectria magnoliae and Neonectria punicea, canker pathogens of Liriodendron tulipifera and Acer saccharum in West Virginia.</title>
        <authorList>
            <person name="Petronek H.M."/>
            <person name="Kasson M.T."/>
            <person name="Metheny A.M."/>
            <person name="Stauder C.M."/>
            <person name="Lovett B."/>
            <person name="Lynch S.C."/>
            <person name="Garnas J.R."/>
            <person name="Kasson L.R."/>
            <person name="Stajich J.E."/>
        </authorList>
    </citation>
    <scope>NUCLEOTIDE SEQUENCE [LARGE SCALE GENOMIC DNA]</scope>
    <source>
        <strain evidence="3 4">NRRL 64653</strain>
    </source>
</reference>
<dbReference type="Proteomes" id="UP001498476">
    <property type="component" value="Unassembled WGS sequence"/>
</dbReference>
<feature type="coiled-coil region" evidence="1">
    <location>
        <begin position="269"/>
        <end position="365"/>
    </location>
</feature>
<dbReference type="EMBL" id="JAZAVJ010000216">
    <property type="protein sequence ID" value="KAK7404066.1"/>
    <property type="molecule type" value="Genomic_DNA"/>
</dbReference>
<keyword evidence="4" id="KW-1185">Reference proteome</keyword>